<keyword evidence="1" id="KW-0479">Metal-binding</keyword>
<dbReference type="GO" id="GO:0005829">
    <property type="term" value="C:cytosol"/>
    <property type="evidence" value="ECO:0007669"/>
    <property type="project" value="TreeGrafter"/>
</dbReference>
<evidence type="ECO:0000256" key="1">
    <source>
        <dbReference type="ARBA" id="ARBA00022723"/>
    </source>
</evidence>
<dbReference type="AlphaFoldDB" id="A0A7C3J618"/>
<evidence type="ECO:0000256" key="2">
    <source>
        <dbReference type="ARBA" id="ARBA00023239"/>
    </source>
</evidence>
<name>A0A7C3J618_UNCW3</name>
<evidence type="ECO:0000313" key="4">
    <source>
        <dbReference type="EMBL" id="HFK23613.1"/>
    </source>
</evidence>
<feature type="domain" description="Class II aldolase/adducin N-terminal" evidence="3">
    <location>
        <begin position="6"/>
        <end position="220"/>
    </location>
</feature>
<protein>
    <submittedName>
        <fullName evidence="4">Class II aldolase/adducin family protein</fullName>
    </submittedName>
</protein>
<keyword evidence="2" id="KW-0456">Lyase</keyword>
<dbReference type="InterPro" id="IPR036409">
    <property type="entry name" value="Aldolase_II/adducin_N_sf"/>
</dbReference>
<proteinExistence type="predicted"/>
<sequence>MKKILSSLKILSENIFTKDLSEGGSGNISFLLGENKKNRVYGEIKLPEKLQNLEEKSFLITSTGSRFYQIKDEPKKYISLFYVDKKGERVLLLNDKRPSSEILTHLAIYDSLFKVGSDVRCVLHLHSRYSLVLASFLKKKNFNLNLRKTHTEFEIIFKKEIEIVERLKPGSLELAKELGKKSILSDTIILKDHGIFSYGKDLFETYDRVEILESLSKIYLLKSLFYENLLKISSTNLK</sequence>
<dbReference type="Pfam" id="PF00596">
    <property type="entry name" value="Aldolase_II"/>
    <property type="match status" value="1"/>
</dbReference>
<dbReference type="EMBL" id="DSTT01000003">
    <property type="protein sequence ID" value="HFK23613.1"/>
    <property type="molecule type" value="Genomic_DNA"/>
</dbReference>
<dbReference type="GO" id="GO:0019323">
    <property type="term" value="P:pentose catabolic process"/>
    <property type="evidence" value="ECO:0007669"/>
    <property type="project" value="TreeGrafter"/>
</dbReference>
<reference evidence="4" key="1">
    <citation type="journal article" date="2020" name="mSystems">
        <title>Genome- and Community-Level Interaction Insights into Carbon Utilization and Element Cycling Functions of Hydrothermarchaeota in Hydrothermal Sediment.</title>
        <authorList>
            <person name="Zhou Z."/>
            <person name="Liu Y."/>
            <person name="Xu W."/>
            <person name="Pan J."/>
            <person name="Luo Z.H."/>
            <person name="Li M."/>
        </authorList>
    </citation>
    <scope>NUCLEOTIDE SEQUENCE [LARGE SCALE GENOMIC DNA]</scope>
    <source>
        <strain evidence="4">SpSt-464</strain>
    </source>
</reference>
<dbReference type="PANTHER" id="PTHR22789:SF0">
    <property type="entry name" value="3-OXO-TETRONATE 4-PHOSPHATE DECARBOXYLASE-RELATED"/>
    <property type="match status" value="1"/>
</dbReference>
<dbReference type="InterPro" id="IPR050197">
    <property type="entry name" value="Aldolase_class_II_sugar_metab"/>
</dbReference>
<dbReference type="GO" id="GO:0046872">
    <property type="term" value="F:metal ion binding"/>
    <property type="evidence" value="ECO:0007669"/>
    <property type="project" value="UniProtKB-KW"/>
</dbReference>
<dbReference type="SUPFAM" id="SSF53639">
    <property type="entry name" value="AraD/HMP-PK domain-like"/>
    <property type="match status" value="1"/>
</dbReference>
<dbReference type="SMART" id="SM01007">
    <property type="entry name" value="Aldolase_II"/>
    <property type="match status" value="1"/>
</dbReference>
<dbReference type="GO" id="GO:0016832">
    <property type="term" value="F:aldehyde-lyase activity"/>
    <property type="evidence" value="ECO:0007669"/>
    <property type="project" value="TreeGrafter"/>
</dbReference>
<dbReference type="PANTHER" id="PTHR22789">
    <property type="entry name" value="FUCULOSE PHOSPHATE ALDOLASE"/>
    <property type="match status" value="1"/>
</dbReference>
<organism evidence="4">
    <name type="scientific">candidate division WOR-3 bacterium</name>
    <dbReference type="NCBI Taxonomy" id="2052148"/>
    <lineage>
        <taxon>Bacteria</taxon>
        <taxon>Bacteria division WOR-3</taxon>
    </lineage>
</organism>
<comment type="caution">
    <text evidence="4">The sequence shown here is derived from an EMBL/GenBank/DDBJ whole genome shotgun (WGS) entry which is preliminary data.</text>
</comment>
<evidence type="ECO:0000259" key="3">
    <source>
        <dbReference type="SMART" id="SM01007"/>
    </source>
</evidence>
<gene>
    <name evidence="4" type="ORF">ENS15_03050</name>
</gene>
<dbReference type="InterPro" id="IPR001303">
    <property type="entry name" value="Aldolase_II/adducin_N"/>
</dbReference>
<dbReference type="Gene3D" id="3.40.225.10">
    <property type="entry name" value="Class II aldolase/adducin N-terminal domain"/>
    <property type="match status" value="1"/>
</dbReference>
<accession>A0A7C3J618</accession>